<evidence type="ECO:0000313" key="2">
    <source>
        <dbReference type="Proteomes" id="UP000593565"/>
    </source>
</evidence>
<evidence type="ECO:0000313" key="1">
    <source>
        <dbReference type="EMBL" id="KAF4079624.1"/>
    </source>
</evidence>
<proteinExistence type="predicted"/>
<sequence>MRTGLLQKAPPTTHDVMTLHVQGNQKHVVAMAACQIHSNTIHGATTAECLTRTGDKATKRIPSLRINQTCLFTLLNNACCSNYAPATEDSTEVFTLLNGCFICPHPDLNLTCCCSHSN</sequence>
<comment type="caution">
    <text evidence="1">The sequence shown here is derived from an EMBL/GenBank/DDBJ whole genome shotgun (WGS) entry which is preliminary data.</text>
</comment>
<name>A0A7J6A9P8_AMEME</name>
<dbReference type="EMBL" id="JAAGNN010000015">
    <property type="protein sequence ID" value="KAF4079624.1"/>
    <property type="molecule type" value="Genomic_DNA"/>
</dbReference>
<keyword evidence="2" id="KW-1185">Reference proteome</keyword>
<reference evidence="1 2" key="1">
    <citation type="submission" date="2020-02" db="EMBL/GenBank/DDBJ databases">
        <title>A chromosome-scale genome assembly of the black bullhead catfish (Ameiurus melas).</title>
        <authorList>
            <person name="Wen M."/>
            <person name="Zham M."/>
            <person name="Cabau C."/>
            <person name="Klopp C."/>
            <person name="Donnadieu C."/>
            <person name="Roques C."/>
            <person name="Bouchez O."/>
            <person name="Lampietro C."/>
            <person name="Jouanno E."/>
            <person name="Herpin A."/>
            <person name="Louis A."/>
            <person name="Berthelot C."/>
            <person name="Parey E."/>
            <person name="Roest-Crollius H."/>
            <person name="Braasch I."/>
            <person name="Postlethwait J."/>
            <person name="Robinson-Rechavi M."/>
            <person name="Echchiki A."/>
            <person name="Begum T."/>
            <person name="Montfort J."/>
            <person name="Schartl M."/>
            <person name="Bobe J."/>
            <person name="Guiguen Y."/>
        </authorList>
    </citation>
    <scope>NUCLEOTIDE SEQUENCE [LARGE SCALE GENOMIC DNA]</scope>
    <source>
        <strain evidence="1">M_S1</strain>
        <tissue evidence="1">Blood</tissue>
    </source>
</reference>
<organism evidence="1 2">
    <name type="scientific">Ameiurus melas</name>
    <name type="common">Black bullhead</name>
    <name type="synonym">Silurus melas</name>
    <dbReference type="NCBI Taxonomy" id="219545"/>
    <lineage>
        <taxon>Eukaryota</taxon>
        <taxon>Metazoa</taxon>
        <taxon>Chordata</taxon>
        <taxon>Craniata</taxon>
        <taxon>Vertebrata</taxon>
        <taxon>Euteleostomi</taxon>
        <taxon>Actinopterygii</taxon>
        <taxon>Neopterygii</taxon>
        <taxon>Teleostei</taxon>
        <taxon>Ostariophysi</taxon>
        <taxon>Siluriformes</taxon>
        <taxon>Ictaluridae</taxon>
        <taxon>Ameiurus</taxon>
    </lineage>
</organism>
<gene>
    <name evidence="1" type="ORF">AMELA_G00180230</name>
</gene>
<protein>
    <submittedName>
        <fullName evidence="1">Uncharacterized protein</fullName>
    </submittedName>
</protein>
<dbReference type="AlphaFoldDB" id="A0A7J6A9P8"/>
<dbReference type="Proteomes" id="UP000593565">
    <property type="component" value="Unassembled WGS sequence"/>
</dbReference>
<accession>A0A7J6A9P8</accession>